<evidence type="ECO:0000313" key="1">
    <source>
        <dbReference type="EMBL" id="RAK55435.1"/>
    </source>
</evidence>
<keyword evidence="2" id="KW-1185">Reference proteome</keyword>
<reference evidence="2" key="1">
    <citation type="submission" date="2018-05" db="EMBL/GenBank/DDBJ databases">
        <authorList>
            <person name="Li X."/>
        </authorList>
    </citation>
    <scope>NUCLEOTIDE SEQUENCE [LARGE SCALE GENOMIC DNA]</scope>
    <source>
        <strain evidence="2">LX32</strain>
    </source>
</reference>
<dbReference type="RefSeq" id="WP_111529183.1">
    <property type="nucleotide sequence ID" value="NZ_JBHRSG010000003.1"/>
</dbReference>
<comment type="caution">
    <text evidence="1">The sequence shown here is derived from an EMBL/GenBank/DDBJ whole genome shotgun (WGS) entry which is preliminary data.</text>
</comment>
<dbReference type="AlphaFoldDB" id="A0A328AM52"/>
<dbReference type="Proteomes" id="UP000249254">
    <property type="component" value="Unassembled WGS sequence"/>
</dbReference>
<organism evidence="1 2">
    <name type="scientific">Phenylobacterium soli</name>
    <dbReference type="NCBI Taxonomy" id="2170551"/>
    <lineage>
        <taxon>Bacteria</taxon>
        <taxon>Pseudomonadati</taxon>
        <taxon>Pseudomonadota</taxon>
        <taxon>Alphaproteobacteria</taxon>
        <taxon>Caulobacterales</taxon>
        <taxon>Caulobacteraceae</taxon>
        <taxon>Phenylobacterium</taxon>
    </lineage>
</organism>
<gene>
    <name evidence="1" type="ORF">DJ017_13395</name>
</gene>
<dbReference type="EMBL" id="QFYQ01000001">
    <property type="protein sequence ID" value="RAK55435.1"/>
    <property type="molecule type" value="Genomic_DNA"/>
</dbReference>
<sequence>MDIERLSPLSRDLLRQALPDGRLVNVLYRGGSRVETGFERERRCFALGERGWLSFAGWEGAPADGEECLSKWELTRAAQVLLAEGLAQA</sequence>
<accession>A0A328AM52</accession>
<dbReference type="OrthoDB" id="8537427at2"/>
<name>A0A328AM52_9CAUL</name>
<proteinExistence type="predicted"/>
<protein>
    <submittedName>
        <fullName evidence="1">Uncharacterized protein</fullName>
    </submittedName>
</protein>
<evidence type="ECO:0000313" key="2">
    <source>
        <dbReference type="Proteomes" id="UP000249254"/>
    </source>
</evidence>